<protein>
    <submittedName>
        <fullName evidence="2">Carboxymuconolactone decarboxylase family protein</fullName>
    </submittedName>
</protein>
<dbReference type="RefSeq" id="WP_213162770.1">
    <property type="nucleotide sequence ID" value="NZ_CP058214.1"/>
</dbReference>
<name>A0A7S8HAG4_9HYPH</name>
<dbReference type="SUPFAM" id="SSF69118">
    <property type="entry name" value="AhpD-like"/>
    <property type="match status" value="1"/>
</dbReference>
<dbReference type="KEGG" id="kmn:HW532_01700"/>
<keyword evidence="3" id="KW-1185">Reference proteome</keyword>
<evidence type="ECO:0000313" key="2">
    <source>
        <dbReference type="EMBL" id="QPC41550.1"/>
    </source>
</evidence>
<proteinExistence type="predicted"/>
<accession>A0A7S8HAG4</accession>
<dbReference type="AlphaFoldDB" id="A0A7S8HAG4"/>
<organism evidence="2 3">
    <name type="scientific">Kaustia mangrovi</name>
    <dbReference type="NCBI Taxonomy" id="2593653"/>
    <lineage>
        <taxon>Bacteria</taxon>
        <taxon>Pseudomonadati</taxon>
        <taxon>Pseudomonadota</taxon>
        <taxon>Alphaproteobacteria</taxon>
        <taxon>Hyphomicrobiales</taxon>
        <taxon>Parvibaculaceae</taxon>
        <taxon>Kaustia</taxon>
    </lineage>
</organism>
<feature type="domain" description="Carboxymuconolactone decarboxylase-like" evidence="1">
    <location>
        <begin position="21"/>
        <end position="99"/>
    </location>
</feature>
<dbReference type="EMBL" id="CP058214">
    <property type="protein sequence ID" value="QPC41550.1"/>
    <property type="molecule type" value="Genomic_DNA"/>
</dbReference>
<evidence type="ECO:0000313" key="3">
    <source>
        <dbReference type="Proteomes" id="UP000593594"/>
    </source>
</evidence>
<sequence length="158" mass="17167">MPHETSRPAYDAFATSQAAAHAALIALGKAVDDGGLDKDLTELVKLRVSQMNGCAFCIQLHLNIARKLGVDETKLGLVPAWRDAGVFSTRERAALRWAELLTRPNGEGAPDEAWAALRECFDEREATLLTVTVGTINAWNRIAIGLCFDPPRPQAKAE</sequence>
<dbReference type="Pfam" id="PF02627">
    <property type="entry name" value="CMD"/>
    <property type="match status" value="1"/>
</dbReference>
<dbReference type="InterPro" id="IPR004675">
    <property type="entry name" value="AhpD_core"/>
</dbReference>
<dbReference type="GO" id="GO:0051920">
    <property type="term" value="F:peroxiredoxin activity"/>
    <property type="evidence" value="ECO:0007669"/>
    <property type="project" value="InterPro"/>
</dbReference>
<reference evidence="2 3" key="1">
    <citation type="submission" date="2020-06" db="EMBL/GenBank/DDBJ databases">
        <title>Genome sequence of 2 isolates from Red Sea Mangroves.</title>
        <authorList>
            <person name="Sefrji F."/>
            <person name="Michoud G."/>
            <person name="Merlino G."/>
            <person name="Daffonchio D."/>
        </authorList>
    </citation>
    <scope>NUCLEOTIDE SEQUENCE [LARGE SCALE GENOMIC DNA]</scope>
    <source>
        <strain evidence="2 3">R1DC25</strain>
    </source>
</reference>
<dbReference type="PANTHER" id="PTHR34846:SF10">
    <property type="entry name" value="CYTOPLASMIC PROTEIN"/>
    <property type="match status" value="1"/>
</dbReference>
<dbReference type="Gene3D" id="1.20.1290.10">
    <property type="entry name" value="AhpD-like"/>
    <property type="match status" value="1"/>
</dbReference>
<dbReference type="PANTHER" id="PTHR34846">
    <property type="entry name" value="4-CARBOXYMUCONOLACTONE DECARBOXYLASE FAMILY PROTEIN (AFU_ORTHOLOGUE AFUA_6G11590)"/>
    <property type="match status" value="1"/>
</dbReference>
<dbReference type="NCBIfam" id="TIGR00778">
    <property type="entry name" value="ahpD_dom"/>
    <property type="match status" value="1"/>
</dbReference>
<evidence type="ECO:0000259" key="1">
    <source>
        <dbReference type="Pfam" id="PF02627"/>
    </source>
</evidence>
<dbReference type="InterPro" id="IPR003779">
    <property type="entry name" value="CMD-like"/>
</dbReference>
<dbReference type="Proteomes" id="UP000593594">
    <property type="component" value="Chromosome"/>
</dbReference>
<dbReference type="InterPro" id="IPR029032">
    <property type="entry name" value="AhpD-like"/>
</dbReference>
<gene>
    <name evidence="2" type="ORF">HW532_01700</name>
</gene>